<evidence type="ECO:0000313" key="3">
    <source>
        <dbReference type="Proteomes" id="UP000837857"/>
    </source>
</evidence>
<gene>
    <name evidence="2" type="ORF">IPOD504_LOCUS1509</name>
</gene>
<organism evidence="2 3">
    <name type="scientific">Iphiclides podalirius</name>
    <name type="common">scarce swallowtail</name>
    <dbReference type="NCBI Taxonomy" id="110791"/>
    <lineage>
        <taxon>Eukaryota</taxon>
        <taxon>Metazoa</taxon>
        <taxon>Ecdysozoa</taxon>
        <taxon>Arthropoda</taxon>
        <taxon>Hexapoda</taxon>
        <taxon>Insecta</taxon>
        <taxon>Pterygota</taxon>
        <taxon>Neoptera</taxon>
        <taxon>Endopterygota</taxon>
        <taxon>Lepidoptera</taxon>
        <taxon>Glossata</taxon>
        <taxon>Ditrysia</taxon>
        <taxon>Papilionoidea</taxon>
        <taxon>Papilionidae</taxon>
        <taxon>Papilioninae</taxon>
        <taxon>Iphiclides</taxon>
    </lineage>
</organism>
<proteinExistence type="predicted"/>
<dbReference type="Proteomes" id="UP000837857">
    <property type="component" value="Chromosome 11"/>
</dbReference>
<protein>
    <submittedName>
        <fullName evidence="2">Uncharacterized protein</fullName>
    </submittedName>
</protein>
<name>A0ABN8HNY4_9NEOP</name>
<evidence type="ECO:0000313" key="2">
    <source>
        <dbReference type="EMBL" id="CAH2039106.1"/>
    </source>
</evidence>
<feature type="non-terminal residue" evidence="2">
    <location>
        <position position="1"/>
    </location>
</feature>
<accession>A0ABN8HNY4</accession>
<keyword evidence="3" id="KW-1185">Reference proteome</keyword>
<evidence type="ECO:0000256" key="1">
    <source>
        <dbReference type="SAM" id="MobiDB-lite"/>
    </source>
</evidence>
<dbReference type="EMBL" id="OW152823">
    <property type="protein sequence ID" value="CAH2039106.1"/>
    <property type="molecule type" value="Genomic_DNA"/>
</dbReference>
<feature type="region of interest" description="Disordered" evidence="1">
    <location>
        <begin position="34"/>
        <end position="59"/>
    </location>
</feature>
<sequence length="77" mass="7778">MNATVMNAEAGSTSRSRLSLSIVQLSSKCGQSVHKSEVTDVSGAPGGGSRPANSLTLSTRPHRPLIGIKAAGSGCQL</sequence>
<reference evidence="2" key="1">
    <citation type="submission" date="2022-03" db="EMBL/GenBank/DDBJ databases">
        <authorList>
            <person name="Martin H S."/>
        </authorList>
    </citation>
    <scope>NUCLEOTIDE SEQUENCE</scope>
</reference>